<evidence type="ECO:0008006" key="3">
    <source>
        <dbReference type="Google" id="ProtNLM"/>
    </source>
</evidence>
<dbReference type="GO" id="GO:0005739">
    <property type="term" value="C:mitochondrion"/>
    <property type="evidence" value="ECO:0007669"/>
    <property type="project" value="TreeGrafter"/>
</dbReference>
<protein>
    <recommendedName>
        <fullName evidence="3">TIGR01456 family HAD hydrolase</fullName>
    </recommendedName>
</protein>
<dbReference type="AlphaFoldDB" id="A0A9P7BHQ7"/>
<proteinExistence type="predicted"/>
<dbReference type="EMBL" id="PUHW01000017">
    <property type="protein sequence ID" value="KAG0690800.1"/>
    <property type="molecule type" value="Genomic_DNA"/>
</dbReference>
<dbReference type="InterPro" id="IPR023214">
    <property type="entry name" value="HAD_sf"/>
</dbReference>
<dbReference type="NCBIfam" id="TIGR01460">
    <property type="entry name" value="HAD-SF-IIA"/>
    <property type="match status" value="1"/>
</dbReference>
<dbReference type="InterPro" id="IPR036412">
    <property type="entry name" value="HAD-like_sf"/>
</dbReference>
<dbReference type="Pfam" id="PF13344">
    <property type="entry name" value="Hydrolase_6"/>
    <property type="match status" value="1"/>
</dbReference>
<dbReference type="InterPro" id="IPR006357">
    <property type="entry name" value="HAD-SF_hydro_IIA"/>
</dbReference>
<organism evidence="1 2">
    <name type="scientific">Pichia californica</name>
    <dbReference type="NCBI Taxonomy" id="460514"/>
    <lineage>
        <taxon>Eukaryota</taxon>
        <taxon>Fungi</taxon>
        <taxon>Dikarya</taxon>
        <taxon>Ascomycota</taxon>
        <taxon>Saccharomycotina</taxon>
        <taxon>Pichiomycetes</taxon>
        <taxon>Pichiales</taxon>
        <taxon>Pichiaceae</taxon>
        <taxon>Pichia</taxon>
    </lineage>
</organism>
<dbReference type="PANTHER" id="PTHR14269">
    <property type="entry name" value="CDP-DIACYLGLYCEROL--GLYCEROL-3-PHOSPHATE 3-PHOSPHATIDYLTRANSFERASE-RELATED"/>
    <property type="match status" value="1"/>
</dbReference>
<evidence type="ECO:0000313" key="1">
    <source>
        <dbReference type="EMBL" id="KAG0690800.1"/>
    </source>
</evidence>
<dbReference type="InterPro" id="IPR050324">
    <property type="entry name" value="CDP-alcohol_PTase-I"/>
</dbReference>
<evidence type="ECO:0000313" key="2">
    <source>
        <dbReference type="Proteomes" id="UP000697127"/>
    </source>
</evidence>
<name>A0A9P7BHQ7_9ASCO</name>
<dbReference type="Proteomes" id="UP000697127">
    <property type="component" value="Unassembled WGS sequence"/>
</dbReference>
<dbReference type="SUPFAM" id="SSF56784">
    <property type="entry name" value="HAD-like"/>
    <property type="match status" value="1"/>
</dbReference>
<gene>
    <name evidence="1" type="ORF">C6P40_001234</name>
</gene>
<sequence length="396" mass="44835">MQSLRTFNKRLFSTCLKSLNIEKAPIAFVFDIDGVLMQTKNPILPFAPMTLTYLKDNKIPFILLTNGGGMKESSRIKFLNDKLTNNLSNADIGDDNNDSIKLLKTSQLVQSHTPMKNLIKKYNRVLVIGGLDPEAREVALNYGFNEVIRPIDIIKSTPNIWPFSRYTQHELIYHSLNPSISLINEKPIDAILVFNDPRDMGTDLQIIIDLLCSKNGLLGTRRIEKSSKPSIPIIWSNKDLLWSTGYPIPRFGQGAFRLSVRELYKSLNNGFELNDTVLGKPFSVSFKYAEWILGKEWKNLSNLNNESELNIEKFIPDLNVKPTENLFKKVYMVGDNPESDIKGGNDYGWETILVKTGVYKDGDFEINKNLSKPTFGIFNNVWDGVSAALKANGYKL</sequence>
<dbReference type="InterPro" id="IPR006353">
    <property type="entry name" value="HAD-SF_hydro_IIA_CECR5"/>
</dbReference>
<dbReference type="Gene3D" id="3.40.50.1000">
    <property type="entry name" value="HAD superfamily/HAD-like"/>
    <property type="match status" value="2"/>
</dbReference>
<dbReference type="NCBIfam" id="TIGR01456">
    <property type="entry name" value="CECR5"/>
    <property type="match status" value="1"/>
</dbReference>
<dbReference type="GO" id="GO:0046474">
    <property type="term" value="P:glycerophospholipid biosynthetic process"/>
    <property type="evidence" value="ECO:0007669"/>
    <property type="project" value="TreeGrafter"/>
</dbReference>
<comment type="caution">
    <text evidence="1">The sequence shown here is derived from an EMBL/GenBank/DDBJ whole genome shotgun (WGS) entry which is preliminary data.</text>
</comment>
<dbReference type="PANTHER" id="PTHR14269:SF57">
    <property type="entry name" value="SUPERFAMILY HYDROLASE, PUTATIVE (AFU_ORTHOLOGUE AFUA_2G02580)-RELATED"/>
    <property type="match status" value="1"/>
</dbReference>
<dbReference type="Pfam" id="PF13242">
    <property type="entry name" value="Hydrolase_like"/>
    <property type="match status" value="1"/>
</dbReference>
<reference evidence="1" key="1">
    <citation type="submission" date="2020-11" db="EMBL/GenBank/DDBJ databases">
        <title>Kefir isolates.</title>
        <authorList>
            <person name="Marcisauskas S."/>
            <person name="Kim Y."/>
            <person name="Blasche S."/>
        </authorList>
    </citation>
    <scope>NUCLEOTIDE SEQUENCE</scope>
    <source>
        <strain evidence="1">Olga-1</strain>
    </source>
</reference>
<keyword evidence="2" id="KW-1185">Reference proteome</keyword>
<accession>A0A9P7BHQ7</accession>